<feature type="active site" description="Nucleophile; methyl group acceptor" evidence="9">
    <location>
        <position position="117"/>
    </location>
</feature>
<dbReference type="InterPro" id="IPR036388">
    <property type="entry name" value="WH-like_DNA-bd_sf"/>
</dbReference>
<sequence length="151" mass="15972">MPALSMHSPVGDLTLFAEDDAIVALEWGWGSFQDPSPLLLRAKAALDAYFDEDAPLPDDLPLNPHGTAYRQKVWAALRQIPLGETRSYAEIAAVAGGSARAVGGANAANPIPILIPCHRVLGSSGMGGYSGGDGLATKRILLDLEQRIRAR</sequence>
<gene>
    <name evidence="11" type="ORF">HNP71_000974</name>
</gene>
<evidence type="ECO:0000259" key="10">
    <source>
        <dbReference type="Pfam" id="PF01035"/>
    </source>
</evidence>
<evidence type="ECO:0000256" key="4">
    <source>
        <dbReference type="ARBA" id="ARBA00022603"/>
    </source>
</evidence>
<comment type="similarity">
    <text evidence="2 9">Belongs to the MGMT family.</text>
</comment>
<proteinExistence type="inferred from homology"/>
<evidence type="ECO:0000256" key="1">
    <source>
        <dbReference type="ARBA" id="ARBA00001286"/>
    </source>
</evidence>
<evidence type="ECO:0000256" key="8">
    <source>
        <dbReference type="ARBA" id="ARBA00049348"/>
    </source>
</evidence>
<dbReference type="Gene3D" id="1.10.10.10">
    <property type="entry name" value="Winged helix-like DNA-binding domain superfamily/Winged helix DNA-binding domain"/>
    <property type="match status" value="1"/>
</dbReference>
<dbReference type="HAMAP" id="MF_00772">
    <property type="entry name" value="OGT"/>
    <property type="match status" value="1"/>
</dbReference>
<comment type="miscellaneous">
    <text evidence="9">This enzyme catalyzes only one turnover and therefore is not strictly catalytic. According to one definition, an enzyme is a biocatalyst that acts repeatedly and over many reaction cycles.</text>
</comment>
<evidence type="ECO:0000313" key="11">
    <source>
        <dbReference type="EMBL" id="MBB5372723.1"/>
    </source>
</evidence>
<dbReference type="Gene3D" id="3.30.160.70">
    <property type="entry name" value="Methylated DNA-protein cysteine methyltransferase domain"/>
    <property type="match status" value="1"/>
</dbReference>
<evidence type="ECO:0000256" key="9">
    <source>
        <dbReference type="HAMAP-Rule" id="MF_00772"/>
    </source>
</evidence>
<dbReference type="InterPro" id="IPR036217">
    <property type="entry name" value="MethylDNA_cys_MeTrfase_DNAb"/>
</dbReference>
<dbReference type="EMBL" id="JACHFJ010000003">
    <property type="protein sequence ID" value="MBB5372723.1"/>
    <property type="molecule type" value="Genomic_DNA"/>
</dbReference>
<dbReference type="Proteomes" id="UP000553706">
    <property type="component" value="Unassembled WGS sequence"/>
</dbReference>
<protein>
    <recommendedName>
        <fullName evidence="9">Methylated-DNA--protein-cysteine methyltransferase</fullName>
        <ecNumber evidence="9">2.1.1.63</ecNumber>
    </recommendedName>
    <alternativeName>
        <fullName evidence="9">6-O-methylguanine-DNA methyltransferase</fullName>
        <shortName evidence="9">MGMT</shortName>
    </alternativeName>
    <alternativeName>
        <fullName evidence="9">O-6-methylguanine-DNA-alkyltransferase</fullName>
    </alternativeName>
</protein>
<evidence type="ECO:0000313" key="12">
    <source>
        <dbReference type="Proteomes" id="UP000553706"/>
    </source>
</evidence>
<dbReference type="GO" id="GO:0006307">
    <property type="term" value="P:DNA alkylation repair"/>
    <property type="evidence" value="ECO:0007669"/>
    <property type="project" value="UniProtKB-UniRule"/>
</dbReference>
<reference evidence="11 12" key="1">
    <citation type="submission" date="2020-08" db="EMBL/GenBank/DDBJ databases">
        <title>Genomic Encyclopedia of Type Strains, Phase IV (KMG-IV): sequencing the most valuable type-strain genomes for metagenomic binning, comparative biology and taxonomic classification.</title>
        <authorList>
            <person name="Goeker M."/>
        </authorList>
    </citation>
    <scope>NUCLEOTIDE SEQUENCE [LARGE SCALE GENOMIC DNA]</scope>
    <source>
        <strain evidence="11 12">DSM 27026</strain>
    </source>
</reference>
<dbReference type="SUPFAM" id="SSF53155">
    <property type="entry name" value="Methylated DNA-protein cysteine methyltransferase domain"/>
    <property type="match status" value="1"/>
</dbReference>
<dbReference type="AlphaFoldDB" id="A0A840VAC8"/>
<dbReference type="InterPro" id="IPR014048">
    <property type="entry name" value="MethylDNA_cys_MeTrfase_DNA-bd"/>
</dbReference>
<keyword evidence="12" id="KW-1185">Reference proteome</keyword>
<dbReference type="InterPro" id="IPR001497">
    <property type="entry name" value="MethylDNA_cys_MeTrfase_AS"/>
</dbReference>
<accession>A0A840VAC8</accession>
<comment type="function">
    <text evidence="9">Involved in the cellular defense against the biological effects of O6-methylguanine (O6-MeG) and O4-methylthymine (O4-MeT) in DNA. Repairs the methylated nucleobase in DNA by stoichiometrically transferring the methyl group to a cysteine residue in the enzyme. This is a suicide reaction: the enzyme is irreversibly inactivated.</text>
</comment>
<feature type="domain" description="Methylated-DNA-[protein]-cysteine S-methyltransferase DNA binding" evidence="10">
    <location>
        <begin position="69"/>
        <end position="146"/>
    </location>
</feature>
<dbReference type="RefSeq" id="WP_183265750.1">
    <property type="nucleotide sequence ID" value="NZ_JACHFJ010000003.1"/>
</dbReference>
<keyword evidence="6 9" id="KW-0227">DNA damage</keyword>
<dbReference type="EC" id="2.1.1.63" evidence="9"/>
<dbReference type="InterPro" id="IPR036631">
    <property type="entry name" value="MGMT_N_sf"/>
</dbReference>
<evidence type="ECO:0000256" key="7">
    <source>
        <dbReference type="ARBA" id="ARBA00023204"/>
    </source>
</evidence>
<organism evidence="11 12">
    <name type="scientific">Acidocella aromatica</name>
    <dbReference type="NCBI Taxonomy" id="1303579"/>
    <lineage>
        <taxon>Bacteria</taxon>
        <taxon>Pseudomonadati</taxon>
        <taxon>Pseudomonadota</taxon>
        <taxon>Alphaproteobacteria</taxon>
        <taxon>Acetobacterales</taxon>
        <taxon>Acidocellaceae</taxon>
        <taxon>Acidocella</taxon>
    </lineage>
</organism>
<keyword evidence="3 9" id="KW-0963">Cytoplasm</keyword>
<dbReference type="FunFam" id="1.10.10.10:FF:000214">
    <property type="entry name" value="Methylated-DNA--protein-cysteine methyltransferase"/>
    <property type="match status" value="1"/>
</dbReference>
<keyword evidence="4 9" id="KW-0489">Methyltransferase</keyword>
<dbReference type="CDD" id="cd06445">
    <property type="entry name" value="ATase"/>
    <property type="match status" value="1"/>
</dbReference>
<name>A0A840VAC8_9PROT</name>
<dbReference type="GO" id="GO:0032259">
    <property type="term" value="P:methylation"/>
    <property type="evidence" value="ECO:0007669"/>
    <property type="project" value="UniProtKB-KW"/>
</dbReference>
<evidence type="ECO:0000256" key="3">
    <source>
        <dbReference type="ARBA" id="ARBA00022490"/>
    </source>
</evidence>
<comment type="caution">
    <text evidence="11">The sequence shown here is derived from an EMBL/GenBank/DDBJ whole genome shotgun (WGS) entry which is preliminary data.</text>
</comment>
<comment type="subcellular location">
    <subcellularLocation>
        <location evidence="9">Cytoplasm</location>
    </subcellularLocation>
</comment>
<keyword evidence="5 9" id="KW-0808">Transferase</keyword>
<keyword evidence="7 9" id="KW-0234">DNA repair</keyword>
<dbReference type="GO" id="GO:0005737">
    <property type="term" value="C:cytoplasm"/>
    <property type="evidence" value="ECO:0007669"/>
    <property type="project" value="UniProtKB-SubCell"/>
</dbReference>
<dbReference type="GO" id="GO:0003908">
    <property type="term" value="F:methylated-DNA-[protein]-cysteine S-methyltransferase activity"/>
    <property type="evidence" value="ECO:0007669"/>
    <property type="project" value="UniProtKB-UniRule"/>
</dbReference>
<dbReference type="InterPro" id="IPR023546">
    <property type="entry name" value="MGMT"/>
</dbReference>
<dbReference type="PROSITE" id="PS00374">
    <property type="entry name" value="MGMT"/>
    <property type="match status" value="1"/>
</dbReference>
<dbReference type="SUPFAM" id="SSF46767">
    <property type="entry name" value="Methylated DNA-protein cysteine methyltransferase, C-terminal domain"/>
    <property type="match status" value="1"/>
</dbReference>
<comment type="catalytic activity">
    <reaction evidence="1 9">
        <text>a 4-O-methyl-thymidine in DNA + L-cysteinyl-[protein] = a thymidine in DNA + S-methyl-L-cysteinyl-[protein]</text>
        <dbReference type="Rhea" id="RHEA:53428"/>
        <dbReference type="Rhea" id="RHEA-COMP:10131"/>
        <dbReference type="Rhea" id="RHEA-COMP:10132"/>
        <dbReference type="Rhea" id="RHEA-COMP:13555"/>
        <dbReference type="Rhea" id="RHEA-COMP:13556"/>
        <dbReference type="ChEBI" id="CHEBI:29950"/>
        <dbReference type="ChEBI" id="CHEBI:82612"/>
        <dbReference type="ChEBI" id="CHEBI:137386"/>
        <dbReference type="ChEBI" id="CHEBI:137387"/>
        <dbReference type="EC" id="2.1.1.63"/>
    </reaction>
</comment>
<dbReference type="PANTHER" id="PTHR10815:SF5">
    <property type="entry name" value="METHYLATED-DNA--PROTEIN-CYSTEINE METHYLTRANSFERASE"/>
    <property type="match status" value="1"/>
</dbReference>
<dbReference type="PANTHER" id="PTHR10815">
    <property type="entry name" value="METHYLATED-DNA--PROTEIN-CYSTEINE METHYLTRANSFERASE"/>
    <property type="match status" value="1"/>
</dbReference>
<dbReference type="Pfam" id="PF01035">
    <property type="entry name" value="DNA_binding_1"/>
    <property type="match status" value="1"/>
</dbReference>
<dbReference type="NCBIfam" id="TIGR00589">
    <property type="entry name" value="ogt"/>
    <property type="match status" value="1"/>
</dbReference>
<evidence type="ECO:0000256" key="5">
    <source>
        <dbReference type="ARBA" id="ARBA00022679"/>
    </source>
</evidence>
<evidence type="ECO:0000256" key="2">
    <source>
        <dbReference type="ARBA" id="ARBA00008711"/>
    </source>
</evidence>
<evidence type="ECO:0000256" key="6">
    <source>
        <dbReference type="ARBA" id="ARBA00022763"/>
    </source>
</evidence>
<comment type="catalytic activity">
    <reaction evidence="8 9">
        <text>a 6-O-methyl-2'-deoxyguanosine in DNA + L-cysteinyl-[protein] = S-methyl-L-cysteinyl-[protein] + a 2'-deoxyguanosine in DNA</text>
        <dbReference type="Rhea" id="RHEA:24000"/>
        <dbReference type="Rhea" id="RHEA-COMP:10131"/>
        <dbReference type="Rhea" id="RHEA-COMP:10132"/>
        <dbReference type="Rhea" id="RHEA-COMP:11367"/>
        <dbReference type="Rhea" id="RHEA-COMP:11368"/>
        <dbReference type="ChEBI" id="CHEBI:29950"/>
        <dbReference type="ChEBI" id="CHEBI:82612"/>
        <dbReference type="ChEBI" id="CHEBI:85445"/>
        <dbReference type="ChEBI" id="CHEBI:85448"/>
        <dbReference type="EC" id="2.1.1.63"/>
    </reaction>
</comment>